<name>A0A9P8W219_9HYPO</name>
<dbReference type="Proteomes" id="UP000777438">
    <property type="component" value="Unassembled WGS sequence"/>
</dbReference>
<sequence>MGVGSFASVAFFASQAARRKDVHPSLPRSPIGPRNVLLRHTLGGLAALQMAALFPSSPTGEYQQRAVEVSSFPSNCPFICLGWRSKVLALARAATRQPFLQLSFAAEKNKEKKEGGVMEAEEDKTHDEDGWQMASLDEPALMQVSLRAFSVRCRRLPFDHCICCSEYESSQAWYY</sequence>
<accession>A0A9P8W219</accession>
<evidence type="ECO:0000313" key="2">
    <source>
        <dbReference type="Proteomes" id="UP000777438"/>
    </source>
</evidence>
<reference evidence="1 2" key="1">
    <citation type="journal article" date="2021" name="Nat. Commun.">
        <title>Genetic determinants of endophytism in the Arabidopsis root mycobiome.</title>
        <authorList>
            <person name="Mesny F."/>
            <person name="Miyauchi S."/>
            <person name="Thiergart T."/>
            <person name="Pickel B."/>
            <person name="Atanasova L."/>
            <person name="Karlsson M."/>
            <person name="Huettel B."/>
            <person name="Barry K.W."/>
            <person name="Haridas S."/>
            <person name="Chen C."/>
            <person name="Bauer D."/>
            <person name="Andreopoulos W."/>
            <person name="Pangilinan J."/>
            <person name="LaButti K."/>
            <person name="Riley R."/>
            <person name="Lipzen A."/>
            <person name="Clum A."/>
            <person name="Drula E."/>
            <person name="Henrissat B."/>
            <person name="Kohler A."/>
            <person name="Grigoriev I.V."/>
            <person name="Martin F.M."/>
            <person name="Hacquard S."/>
        </authorList>
    </citation>
    <scope>NUCLEOTIDE SEQUENCE [LARGE SCALE GENOMIC DNA]</scope>
    <source>
        <strain evidence="1 2">MPI-CAGE-CH-0241</strain>
    </source>
</reference>
<evidence type="ECO:0000313" key="1">
    <source>
        <dbReference type="EMBL" id="KAH6888060.1"/>
    </source>
</evidence>
<gene>
    <name evidence="1" type="ORF">B0T10DRAFT_66470</name>
</gene>
<proteinExistence type="predicted"/>
<protein>
    <submittedName>
        <fullName evidence="1">Uncharacterized protein</fullName>
    </submittedName>
</protein>
<organism evidence="1 2">
    <name type="scientific">Thelonectria olida</name>
    <dbReference type="NCBI Taxonomy" id="1576542"/>
    <lineage>
        <taxon>Eukaryota</taxon>
        <taxon>Fungi</taxon>
        <taxon>Dikarya</taxon>
        <taxon>Ascomycota</taxon>
        <taxon>Pezizomycotina</taxon>
        <taxon>Sordariomycetes</taxon>
        <taxon>Hypocreomycetidae</taxon>
        <taxon>Hypocreales</taxon>
        <taxon>Nectriaceae</taxon>
        <taxon>Thelonectria</taxon>
    </lineage>
</organism>
<dbReference type="EMBL" id="JAGPYM010000013">
    <property type="protein sequence ID" value="KAH6888060.1"/>
    <property type="molecule type" value="Genomic_DNA"/>
</dbReference>
<keyword evidence="2" id="KW-1185">Reference proteome</keyword>
<dbReference type="AlphaFoldDB" id="A0A9P8W219"/>
<comment type="caution">
    <text evidence="1">The sequence shown here is derived from an EMBL/GenBank/DDBJ whole genome shotgun (WGS) entry which is preliminary data.</text>
</comment>